<feature type="region of interest" description="Disordered" evidence="1">
    <location>
        <begin position="322"/>
        <end position="342"/>
    </location>
</feature>
<dbReference type="Gene3D" id="3.90.550.10">
    <property type="entry name" value="Spore Coat Polysaccharide Biosynthesis Protein SpsA, Chain A"/>
    <property type="match status" value="1"/>
</dbReference>
<gene>
    <name evidence="3" type="ORF">ACFPIB_02620</name>
</gene>
<name>A0ABW0E5A1_9BACT</name>
<dbReference type="PANTHER" id="PTHR22916">
    <property type="entry name" value="GLYCOSYLTRANSFERASE"/>
    <property type="match status" value="1"/>
</dbReference>
<organism evidence="3 4">
    <name type="scientific">Adhaeribacter terreus</name>
    <dbReference type="NCBI Taxonomy" id="529703"/>
    <lineage>
        <taxon>Bacteria</taxon>
        <taxon>Pseudomonadati</taxon>
        <taxon>Bacteroidota</taxon>
        <taxon>Cytophagia</taxon>
        <taxon>Cytophagales</taxon>
        <taxon>Hymenobacteraceae</taxon>
        <taxon>Adhaeribacter</taxon>
    </lineage>
</organism>
<dbReference type="RefSeq" id="WP_378015864.1">
    <property type="nucleotide sequence ID" value="NZ_JBHSKT010000001.1"/>
</dbReference>
<dbReference type="CDD" id="cd00761">
    <property type="entry name" value="Glyco_tranf_GTA_type"/>
    <property type="match status" value="1"/>
</dbReference>
<proteinExistence type="predicted"/>
<reference evidence="4" key="1">
    <citation type="journal article" date="2019" name="Int. J. Syst. Evol. Microbiol.">
        <title>The Global Catalogue of Microorganisms (GCM) 10K type strain sequencing project: providing services to taxonomists for standard genome sequencing and annotation.</title>
        <authorList>
            <consortium name="The Broad Institute Genomics Platform"/>
            <consortium name="The Broad Institute Genome Sequencing Center for Infectious Disease"/>
            <person name="Wu L."/>
            <person name="Ma J."/>
        </authorList>
    </citation>
    <scope>NUCLEOTIDE SEQUENCE [LARGE SCALE GENOMIC DNA]</scope>
    <source>
        <strain evidence="4">KACC 12602</strain>
    </source>
</reference>
<sequence length="342" mass="39232">MSAARPFFSIVIPLYNKQEHIANTLHSVLHQTFPDYELLVIDDGSTDESATIVGIFNDYRLQVFRQKNAGVSAARNHGIKRAKGQYFAFLDADDLWEPNYLAEMCRLIGNYPGCGFYGAAHTVLENHRSFVEGGSMKEGIVEDYFRSEWTHHITRLSATVVNPVVFEKTKGFPEGMISGEDNFFCASIAREFPVAYTPKPLVTYNKKFSGLSQRFDKTDSCREYWLELYADGDFYRNELIAGKALKAGIRYALGFNRLKSLKIETDFCYTRLSVRKWRILFLLNRLPNAGIKLVIRLIFLKRLLRNFYQDLVAKRMPVTRQQLPSREPVSHKPFSPGPLINT</sequence>
<evidence type="ECO:0000256" key="1">
    <source>
        <dbReference type="SAM" id="MobiDB-lite"/>
    </source>
</evidence>
<evidence type="ECO:0000259" key="2">
    <source>
        <dbReference type="Pfam" id="PF00535"/>
    </source>
</evidence>
<dbReference type="EMBL" id="JBHSKT010000001">
    <property type="protein sequence ID" value="MFC5269487.1"/>
    <property type="molecule type" value="Genomic_DNA"/>
</dbReference>
<keyword evidence="4" id="KW-1185">Reference proteome</keyword>
<feature type="domain" description="Glycosyltransferase 2-like" evidence="2">
    <location>
        <begin position="9"/>
        <end position="112"/>
    </location>
</feature>
<dbReference type="InterPro" id="IPR029044">
    <property type="entry name" value="Nucleotide-diphossugar_trans"/>
</dbReference>
<comment type="caution">
    <text evidence="3">The sequence shown here is derived from an EMBL/GenBank/DDBJ whole genome shotgun (WGS) entry which is preliminary data.</text>
</comment>
<protein>
    <submittedName>
        <fullName evidence="3">Glycosyltransferase family 2 protein</fullName>
    </submittedName>
</protein>
<dbReference type="Pfam" id="PF00535">
    <property type="entry name" value="Glycos_transf_2"/>
    <property type="match status" value="1"/>
</dbReference>
<dbReference type="SUPFAM" id="SSF53448">
    <property type="entry name" value="Nucleotide-diphospho-sugar transferases"/>
    <property type="match status" value="1"/>
</dbReference>
<evidence type="ECO:0000313" key="3">
    <source>
        <dbReference type="EMBL" id="MFC5269487.1"/>
    </source>
</evidence>
<dbReference type="Proteomes" id="UP001596161">
    <property type="component" value="Unassembled WGS sequence"/>
</dbReference>
<accession>A0ABW0E5A1</accession>
<dbReference type="InterPro" id="IPR001173">
    <property type="entry name" value="Glyco_trans_2-like"/>
</dbReference>
<dbReference type="PANTHER" id="PTHR22916:SF3">
    <property type="entry name" value="UDP-GLCNAC:BETAGAL BETA-1,3-N-ACETYLGLUCOSAMINYLTRANSFERASE-LIKE PROTEIN 1"/>
    <property type="match status" value="1"/>
</dbReference>
<evidence type="ECO:0000313" key="4">
    <source>
        <dbReference type="Proteomes" id="UP001596161"/>
    </source>
</evidence>